<dbReference type="SUPFAM" id="SSF53850">
    <property type="entry name" value="Periplasmic binding protein-like II"/>
    <property type="match status" value="1"/>
</dbReference>
<feature type="chain" id="PRO_5031255244" evidence="2">
    <location>
        <begin position="29"/>
        <end position="279"/>
    </location>
</feature>
<name>A0A7X1B3Y1_9BACT</name>
<keyword evidence="1 2" id="KW-0732">Signal</keyword>
<feature type="domain" description="PBP" evidence="3">
    <location>
        <begin position="27"/>
        <end position="265"/>
    </location>
</feature>
<dbReference type="InterPro" id="IPR024370">
    <property type="entry name" value="PBP_domain"/>
</dbReference>
<dbReference type="CDD" id="cd13653">
    <property type="entry name" value="PBP2_phosphate_like_1"/>
    <property type="match status" value="1"/>
</dbReference>
<dbReference type="InterPro" id="IPR050811">
    <property type="entry name" value="Phosphate_ABC_transporter"/>
</dbReference>
<dbReference type="Pfam" id="PF12849">
    <property type="entry name" value="PBP_like_2"/>
    <property type="match status" value="1"/>
</dbReference>
<organism evidence="4 5">
    <name type="scientific">Pelagicoccus albus</name>
    <dbReference type="NCBI Taxonomy" id="415222"/>
    <lineage>
        <taxon>Bacteria</taxon>
        <taxon>Pseudomonadati</taxon>
        <taxon>Verrucomicrobiota</taxon>
        <taxon>Opitutia</taxon>
        <taxon>Puniceicoccales</taxon>
        <taxon>Pelagicoccaceae</taxon>
        <taxon>Pelagicoccus</taxon>
    </lineage>
</organism>
<evidence type="ECO:0000313" key="4">
    <source>
        <dbReference type="EMBL" id="MBC2604974.1"/>
    </source>
</evidence>
<comment type="caution">
    <text evidence="4">The sequence shown here is derived from an EMBL/GenBank/DDBJ whole genome shotgun (WGS) entry which is preliminary data.</text>
</comment>
<dbReference type="PANTHER" id="PTHR30570">
    <property type="entry name" value="PERIPLASMIC PHOSPHATE BINDING COMPONENT OF PHOSPHATE ABC TRANSPORTER"/>
    <property type="match status" value="1"/>
</dbReference>
<gene>
    <name evidence="4" type="ORF">H5P27_02850</name>
</gene>
<dbReference type="AlphaFoldDB" id="A0A7X1B3Y1"/>
<dbReference type="RefSeq" id="WP_185658863.1">
    <property type="nucleotide sequence ID" value="NZ_CAWPOO010000005.1"/>
</dbReference>
<dbReference type="Proteomes" id="UP000526501">
    <property type="component" value="Unassembled WGS sequence"/>
</dbReference>
<evidence type="ECO:0000259" key="3">
    <source>
        <dbReference type="Pfam" id="PF12849"/>
    </source>
</evidence>
<proteinExistence type="predicted"/>
<feature type="signal peptide" evidence="2">
    <location>
        <begin position="1"/>
        <end position="28"/>
    </location>
</feature>
<evidence type="ECO:0000256" key="1">
    <source>
        <dbReference type="ARBA" id="ARBA00022729"/>
    </source>
</evidence>
<protein>
    <submittedName>
        <fullName evidence="4">Phosphate ABC transporter substrate-binding protein</fullName>
    </submittedName>
</protein>
<dbReference type="EMBL" id="JACHVC010000005">
    <property type="protein sequence ID" value="MBC2604974.1"/>
    <property type="molecule type" value="Genomic_DNA"/>
</dbReference>
<sequence length="279" mass="29874">MKSINVSRIAKKSALVALALGFVSLASAAEKIVIKGSDTLGAKMVPQLAEEFKAIKSKEGVEVIFEIAAEGSSTGVAAVIDGTADIGMSSREAKKTEESKALLKGVKMESITIALDGIAVIANESNPMDEISAREVEKIFTGDVADWSSINGVSGDISIYTRNTSSGTYAVFQKMALRKRDYAPASQKMAGNEQIASEVAENPNGIGYVGLAYLGTPGIKTLPVDGVTPERPDYPFARPLYYYHDGNKEMRPIVKEFVDFCLSPEGQQIVKDVHFISVL</sequence>
<keyword evidence="5" id="KW-1185">Reference proteome</keyword>
<evidence type="ECO:0000313" key="5">
    <source>
        <dbReference type="Proteomes" id="UP000526501"/>
    </source>
</evidence>
<accession>A0A7X1B3Y1</accession>
<dbReference type="PANTHER" id="PTHR30570:SF1">
    <property type="entry name" value="PHOSPHATE-BINDING PROTEIN PSTS"/>
    <property type="match status" value="1"/>
</dbReference>
<reference evidence="4 5" key="1">
    <citation type="submission" date="2020-07" db="EMBL/GenBank/DDBJ databases">
        <authorList>
            <person name="Feng X."/>
        </authorList>
    </citation>
    <scope>NUCLEOTIDE SEQUENCE [LARGE SCALE GENOMIC DNA]</scope>
    <source>
        <strain evidence="4 5">JCM23202</strain>
    </source>
</reference>
<dbReference type="Gene3D" id="3.40.190.10">
    <property type="entry name" value="Periplasmic binding protein-like II"/>
    <property type="match status" value="2"/>
</dbReference>
<evidence type="ECO:0000256" key="2">
    <source>
        <dbReference type="SAM" id="SignalP"/>
    </source>
</evidence>